<comment type="function">
    <text evidence="1">Needed for flagellar regrowth and assembly.</text>
</comment>
<evidence type="ECO:0000313" key="10">
    <source>
        <dbReference type="Proteomes" id="UP000473525"/>
    </source>
</evidence>
<dbReference type="GO" id="GO:0015031">
    <property type="term" value="P:protein transport"/>
    <property type="evidence" value="ECO:0007669"/>
    <property type="project" value="UniProtKB-KW"/>
</dbReference>
<reference evidence="9 10" key="1">
    <citation type="submission" date="2019-12" db="EMBL/GenBank/DDBJ databases">
        <authorList>
            <person name="Huq M.A."/>
        </authorList>
    </citation>
    <scope>NUCLEOTIDE SEQUENCE [LARGE SCALE GENOMIC DNA]</scope>
    <source>
        <strain evidence="9 10">MAH-18</strain>
    </source>
</reference>
<evidence type="ECO:0000256" key="7">
    <source>
        <dbReference type="SAM" id="MobiDB-lite"/>
    </source>
</evidence>
<keyword evidence="3" id="KW-0813">Transport</keyword>
<dbReference type="AlphaFoldDB" id="A0A6L6XTW7"/>
<dbReference type="Pfam" id="PF02108">
    <property type="entry name" value="FliH"/>
    <property type="match status" value="1"/>
</dbReference>
<dbReference type="Proteomes" id="UP000473525">
    <property type="component" value="Unassembled WGS sequence"/>
</dbReference>
<dbReference type="InterPro" id="IPR051472">
    <property type="entry name" value="T3SS_Stator/FliH"/>
</dbReference>
<accession>A0A6L6XTW7</accession>
<comment type="caution">
    <text evidence="9">The sequence shown here is derived from an EMBL/GenBank/DDBJ whole genome shotgun (WGS) entry which is preliminary data.</text>
</comment>
<keyword evidence="10" id="KW-1185">Reference proteome</keyword>
<evidence type="ECO:0000256" key="4">
    <source>
        <dbReference type="ARBA" id="ARBA00022795"/>
    </source>
</evidence>
<comment type="similarity">
    <text evidence="2">Belongs to the FliH family.</text>
</comment>
<evidence type="ECO:0000256" key="2">
    <source>
        <dbReference type="ARBA" id="ARBA00006602"/>
    </source>
</evidence>
<dbReference type="GO" id="GO:0044781">
    <property type="term" value="P:bacterial-type flagellum organization"/>
    <property type="evidence" value="ECO:0007669"/>
    <property type="project" value="UniProtKB-KW"/>
</dbReference>
<dbReference type="RefSeq" id="WP_157343760.1">
    <property type="nucleotide sequence ID" value="NZ_WSEK01000004.1"/>
</dbReference>
<keyword evidence="5" id="KW-0653">Protein transport</keyword>
<evidence type="ECO:0000259" key="8">
    <source>
        <dbReference type="Pfam" id="PF02108"/>
    </source>
</evidence>
<evidence type="ECO:0000256" key="1">
    <source>
        <dbReference type="ARBA" id="ARBA00003041"/>
    </source>
</evidence>
<organism evidence="9 10">
    <name type="scientific">Nocardioides agri</name>
    <dbReference type="NCBI Taxonomy" id="2682843"/>
    <lineage>
        <taxon>Bacteria</taxon>
        <taxon>Bacillati</taxon>
        <taxon>Actinomycetota</taxon>
        <taxon>Actinomycetes</taxon>
        <taxon>Propionibacteriales</taxon>
        <taxon>Nocardioidaceae</taxon>
        <taxon>Nocardioides</taxon>
    </lineage>
</organism>
<evidence type="ECO:0000256" key="5">
    <source>
        <dbReference type="ARBA" id="ARBA00022927"/>
    </source>
</evidence>
<evidence type="ECO:0000313" key="9">
    <source>
        <dbReference type="EMBL" id="MVQ50630.1"/>
    </source>
</evidence>
<keyword evidence="4" id="KW-1005">Bacterial flagellum biogenesis</keyword>
<dbReference type="EMBL" id="WSEK01000004">
    <property type="protein sequence ID" value="MVQ50630.1"/>
    <property type="molecule type" value="Genomic_DNA"/>
</dbReference>
<keyword evidence="6" id="KW-1006">Bacterial flagellum protein export</keyword>
<dbReference type="PANTHER" id="PTHR34982:SF1">
    <property type="entry name" value="FLAGELLAR ASSEMBLY PROTEIN FLIH"/>
    <property type="match status" value="1"/>
</dbReference>
<evidence type="ECO:0000256" key="6">
    <source>
        <dbReference type="ARBA" id="ARBA00023225"/>
    </source>
</evidence>
<dbReference type="GO" id="GO:0005829">
    <property type="term" value="C:cytosol"/>
    <property type="evidence" value="ECO:0007669"/>
    <property type="project" value="TreeGrafter"/>
</dbReference>
<protein>
    <recommendedName>
        <fullName evidence="8">Flagellar assembly protein FliH/Type III secretion system HrpE domain-containing protein</fullName>
    </recommendedName>
</protein>
<dbReference type="PANTHER" id="PTHR34982">
    <property type="entry name" value="YOP PROTEINS TRANSLOCATION PROTEIN L"/>
    <property type="match status" value="1"/>
</dbReference>
<evidence type="ECO:0000256" key="3">
    <source>
        <dbReference type="ARBA" id="ARBA00022448"/>
    </source>
</evidence>
<dbReference type="InterPro" id="IPR018035">
    <property type="entry name" value="Flagellar_FliH/T3SS_HrpE"/>
</dbReference>
<gene>
    <name evidence="9" type="ORF">GON03_15705</name>
</gene>
<name>A0A6L6XTW7_9ACTN</name>
<proteinExistence type="inferred from homology"/>
<sequence>MSDALTDSHAAPTWRSAERPDLRQGRWTRLGDERILGDEATEAVLGRLAERTRAAAQAQGYAVGWAEGHQAALSRGADQAAVIAAETERRELAREQEHQAALETLRRSAAALSGAAAEVADRIARQAGDLALDVISTLLGHELAATTDPGAAVIARALAVLPDDPTTRVRLHPSIAATATPAELLPHGVAVVADATLDRHDVVVETDTSAIDLRISQALDRLREALS</sequence>
<feature type="region of interest" description="Disordered" evidence="7">
    <location>
        <begin position="1"/>
        <end position="20"/>
    </location>
</feature>
<feature type="domain" description="Flagellar assembly protein FliH/Type III secretion system HrpE" evidence="8">
    <location>
        <begin position="101"/>
        <end position="221"/>
    </location>
</feature>